<comment type="caution">
    <text evidence="3">The sequence shown here is derived from an EMBL/GenBank/DDBJ whole genome shotgun (WGS) entry which is preliminary data.</text>
</comment>
<evidence type="ECO:0000313" key="3">
    <source>
        <dbReference type="EMBL" id="MCU4743085.1"/>
    </source>
</evidence>
<evidence type="ECO:0000313" key="6">
    <source>
        <dbReference type="Proteomes" id="UP001321018"/>
    </source>
</evidence>
<dbReference type="EMBL" id="JAOPKA010000012">
    <property type="protein sequence ID" value="MCU4743085.1"/>
    <property type="molecule type" value="Genomic_DNA"/>
</dbReference>
<dbReference type="Proteomes" id="UP001320972">
    <property type="component" value="Unassembled WGS sequence"/>
</dbReference>
<dbReference type="InterPro" id="IPR006016">
    <property type="entry name" value="UspA"/>
</dbReference>
<reference evidence="3 5" key="1">
    <citation type="submission" date="2022-09" db="EMBL/GenBank/DDBJ databases">
        <title>Enrichment on poylsaccharides allowed isolation of novel metabolic and taxonomic groups of Haloarchaea.</title>
        <authorList>
            <person name="Sorokin D.Y."/>
            <person name="Elcheninov A.G."/>
            <person name="Khizhniak T.V."/>
            <person name="Kolganova T.V."/>
            <person name="Kublanov I.V."/>
        </authorList>
    </citation>
    <scope>NUCLEOTIDE SEQUENCE</scope>
    <source>
        <strain evidence="4 5">AArc-m2/3/4</strain>
        <strain evidence="3">AArc-xg1-1</strain>
    </source>
</reference>
<gene>
    <name evidence="4" type="ORF">OB955_14155</name>
    <name evidence="3" type="ORF">OB960_16990</name>
</gene>
<dbReference type="PANTHER" id="PTHR46268">
    <property type="entry name" value="STRESS RESPONSE PROTEIN NHAX"/>
    <property type="match status" value="1"/>
</dbReference>
<comment type="similarity">
    <text evidence="1">Belongs to the universal stress protein A family.</text>
</comment>
<name>A0AAP2Z1B7_9EURY</name>
<protein>
    <submittedName>
        <fullName evidence="3">Universal stress protein</fullName>
    </submittedName>
</protein>
<dbReference type="CDD" id="cd00293">
    <property type="entry name" value="USP-like"/>
    <property type="match status" value="1"/>
</dbReference>
<accession>A0AAP2Z1B7</accession>
<dbReference type="PRINTS" id="PR01438">
    <property type="entry name" value="UNVRSLSTRESS"/>
</dbReference>
<dbReference type="InterPro" id="IPR014729">
    <property type="entry name" value="Rossmann-like_a/b/a_fold"/>
</dbReference>
<sequence length="143" mass="15458">MKHVLVPIDGSEPAWKALDHAASVFAGGRITVLHVVDPAAGMYTGVDGGYFDTEAFERAKDRGEDLCERASERLRDDDLEGIDLATAVEAGRPARTIVEYVSEHDVDHVVMGSRGRTGVSRMLLGSVAETVTRRSPVPVTIVR</sequence>
<dbReference type="SUPFAM" id="SSF52402">
    <property type="entry name" value="Adenine nucleotide alpha hydrolases-like"/>
    <property type="match status" value="1"/>
</dbReference>
<evidence type="ECO:0000259" key="2">
    <source>
        <dbReference type="Pfam" id="PF00582"/>
    </source>
</evidence>
<evidence type="ECO:0000313" key="4">
    <source>
        <dbReference type="EMBL" id="MCU4973878.1"/>
    </source>
</evidence>
<evidence type="ECO:0000313" key="5">
    <source>
        <dbReference type="Proteomes" id="UP001320972"/>
    </source>
</evidence>
<dbReference type="Gene3D" id="3.40.50.620">
    <property type="entry name" value="HUPs"/>
    <property type="match status" value="1"/>
</dbReference>
<keyword evidence="5" id="KW-1185">Reference proteome</keyword>
<dbReference type="PANTHER" id="PTHR46268:SF24">
    <property type="entry name" value="UNIVERSAL STRESS PROTEIN"/>
    <property type="match status" value="1"/>
</dbReference>
<dbReference type="AlphaFoldDB" id="A0AAP2Z1B7"/>
<dbReference type="EMBL" id="JAOPKB010000008">
    <property type="protein sequence ID" value="MCU4973878.1"/>
    <property type="molecule type" value="Genomic_DNA"/>
</dbReference>
<organism evidence="3 6">
    <name type="scientific">Natronoglomus mannanivorans</name>
    <dbReference type="NCBI Taxonomy" id="2979990"/>
    <lineage>
        <taxon>Archaea</taxon>
        <taxon>Methanobacteriati</taxon>
        <taxon>Methanobacteriota</taxon>
        <taxon>Stenosarchaea group</taxon>
        <taxon>Halobacteria</taxon>
        <taxon>Halobacteriales</taxon>
        <taxon>Natrialbaceae</taxon>
        <taxon>Natronoglomus</taxon>
    </lineage>
</organism>
<evidence type="ECO:0000256" key="1">
    <source>
        <dbReference type="ARBA" id="ARBA00008791"/>
    </source>
</evidence>
<dbReference type="Pfam" id="PF00582">
    <property type="entry name" value="Usp"/>
    <property type="match status" value="1"/>
</dbReference>
<dbReference type="Proteomes" id="UP001321018">
    <property type="component" value="Unassembled WGS sequence"/>
</dbReference>
<feature type="domain" description="UspA" evidence="2">
    <location>
        <begin position="1"/>
        <end position="143"/>
    </location>
</feature>
<proteinExistence type="inferred from homology"/>
<dbReference type="InterPro" id="IPR006015">
    <property type="entry name" value="Universal_stress_UspA"/>
</dbReference>
<dbReference type="RefSeq" id="WP_338004903.1">
    <property type="nucleotide sequence ID" value="NZ_JAOPKA010000012.1"/>
</dbReference>